<dbReference type="Gene3D" id="1.10.238.10">
    <property type="entry name" value="EF-hand"/>
    <property type="match status" value="1"/>
</dbReference>
<evidence type="ECO:0000259" key="2">
    <source>
        <dbReference type="PROSITE" id="PS50222"/>
    </source>
</evidence>
<dbReference type="STRING" id="1122185.N792_03130"/>
<dbReference type="PROSITE" id="PS00018">
    <property type="entry name" value="EF_HAND_1"/>
    <property type="match status" value="1"/>
</dbReference>
<gene>
    <name evidence="3" type="ORF">N792_03130</name>
</gene>
<sequence>MNAADAAAAAEAAAMATRDAATMPPTPVLPSPAAAGMTDTSQVTVTSSEPDSIVGDYSIDFAAMDTNHNDNISRAEARTNPTLTAEFAAVDNDHNGRLSKAELKGWIE</sequence>
<dbReference type="PROSITE" id="PS50222">
    <property type="entry name" value="EF_HAND_2"/>
    <property type="match status" value="1"/>
</dbReference>
<organism evidence="3 4">
    <name type="scientific">Lysobacter concretionis Ko07 = DSM 16239</name>
    <dbReference type="NCBI Taxonomy" id="1122185"/>
    <lineage>
        <taxon>Bacteria</taxon>
        <taxon>Pseudomonadati</taxon>
        <taxon>Pseudomonadota</taxon>
        <taxon>Gammaproteobacteria</taxon>
        <taxon>Lysobacterales</taxon>
        <taxon>Lysobacteraceae</taxon>
        <taxon>Novilysobacter</taxon>
    </lineage>
</organism>
<dbReference type="EMBL" id="AVPS01000011">
    <property type="protein sequence ID" value="KGM50808.1"/>
    <property type="molecule type" value="Genomic_DNA"/>
</dbReference>
<name>A0A0A0EKZ8_9GAMM</name>
<evidence type="ECO:0000313" key="4">
    <source>
        <dbReference type="Proteomes" id="UP000030017"/>
    </source>
</evidence>
<dbReference type="InterPro" id="IPR011992">
    <property type="entry name" value="EF-hand-dom_pair"/>
</dbReference>
<feature type="compositionally biased region" description="Polar residues" evidence="1">
    <location>
        <begin position="38"/>
        <end position="50"/>
    </location>
</feature>
<feature type="compositionally biased region" description="Low complexity" evidence="1">
    <location>
        <begin position="1"/>
        <end position="23"/>
    </location>
</feature>
<dbReference type="Proteomes" id="UP000030017">
    <property type="component" value="Unassembled WGS sequence"/>
</dbReference>
<dbReference type="eggNOG" id="ENOG5033N6T">
    <property type="taxonomic scope" value="Bacteria"/>
</dbReference>
<dbReference type="InterPro" id="IPR018247">
    <property type="entry name" value="EF_Hand_1_Ca_BS"/>
</dbReference>
<protein>
    <recommendedName>
        <fullName evidence="2">EF-hand domain-containing protein</fullName>
    </recommendedName>
</protein>
<dbReference type="GO" id="GO:0005509">
    <property type="term" value="F:calcium ion binding"/>
    <property type="evidence" value="ECO:0007669"/>
    <property type="project" value="InterPro"/>
</dbReference>
<dbReference type="AlphaFoldDB" id="A0A0A0EKZ8"/>
<comment type="caution">
    <text evidence="3">The sequence shown here is derived from an EMBL/GenBank/DDBJ whole genome shotgun (WGS) entry which is preliminary data.</text>
</comment>
<keyword evidence="4" id="KW-1185">Reference proteome</keyword>
<evidence type="ECO:0000256" key="1">
    <source>
        <dbReference type="SAM" id="MobiDB-lite"/>
    </source>
</evidence>
<reference evidence="3 4" key="1">
    <citation type="submission" date="2013-08" db="EMBL/GenBank/DDBJ databases">
        <title>Genome sequencing of Lysobacter.</title>
        <authorList>
            <person name="Zhang S."/>
            <person name="Wang G."/>
        </authorList>
    </citation>
    <scope>NUCLEOTIDE SEQUENCE [LARGE SCALE GENOMIC DNA]</scope>
    <source>
        <strain evidence="3 4">Ko07</strain>
    </source>
</reference>
<feature type="region of interest" description="Disordered" evidence="1">
    <location>
        <begin position="1"/>
        <end position="50"/>
    </location>
</feature>
<feature type="domain" description="EF-hand" evidence="2">
    <location>
        <begin position="78"/>
        <end position="108"/>
    </location>
</feature>
<dbReference type="OrthoDB" id="6025648at2"/>
<dbReference type="InterPro" id="IPR002048">
    <property type="entry name" value="EF_hand_dom"/>
</dbReference>
<accession>A0A0A0EKZ8</accession>
<dbReference type="SUPFAM" id="SSF47473">
    <property type="entry name" value="EF-hand"/>
    <property type="match status" value="1"/>
</dbReference>
<evidence type="ECO:0000313" key="3">
    <source>
        <dbReference type="EMBL" id="KGM50808.1"/>
    </source>
</evidence>
<proteinExistence type="predicted"/>